<protein>
    <submittedName>
        <fullName evidence="2">Uncharacterized protein</fullName>
    </submittedName>
</protein>
<feature type="region of interest" description="Disordered" evidence="1">
    <location>
        <begin position="36"/>
        <end position="102"/>
    </location>
</feature>
<dbReference type="Proteomes" id="UP000693946">
    <property type="component" value="Unassembled WGS sequence"/>
</dbReference>
<sequence>MKTEDDPESPHIKEEQEEPLLKEVDCNTFSLTIVLVKTEDDEEKPQSSPHHSQTDENRETEPPATVSARPVKTEAGGDDHVHSDKDDNETPDSSQTEDSPRWFISATRDLPPADLLTDVDFAWLNALHMGGREQDNRRIVLIFTPDLNVQRHLLVIPELRVQWL</sequence>
<feature type="compositionally biased region" description="Basic and acidic residues" evidence="1">
    <location>
        <begin position="52"/>
        <end position="61"/>
    </location>
</feature>
<accession>A0AAV6PDR8</accession>
<gene>
    <name evidence="2" type="ORF">JOB18_025390</name>
</gene>
<feature type="compositionally biased region" description="Basic and acidic residues" evidence="1">
    <location>
        <begin position="71"/>
        <end position="85"/>
    </location>
</feature>
<evidence type="ECO:0000256" key="1">
    <source>
        <dbReference type="SAM" id="MobiDB-lite"/>
    </source>
</evidence>
<evidence type="ECO:0000313" key="2">
    <source>
        <dbReference type="EMBL" id="KAG7460420.1"/>
    </source>
</evidence>
<comment type="caution">
    <text evidence="2">The sequence shown here is derived from an EMBL/GenBank/DDBJ whole genome shotgun (WGS) entry which is preliminary data.</text>
</comment>
<feature type="region of interest" description="Disordered" evidence="1">
    <location>
        <begin position="1"/>
        <end position="24"/>
    </location>
</feature>
<evidence type="ECO:0000313" key="3">
    <source>
        <dbReference type="Proteomes" id="UP000693946"/>
    </source>
</evidence>
<reference evidence="2 3" key="1">
    <citation type="journal article" date="2021" name="Sci. Rep.">
        <title>Chromosome anchoring in Senegalese sole (Solea senegalensis) reveals sex-associated markers and genome rearrangements in flatfish.</title>
        <authorList>
            <person name="Guerrero-Cozar I."/>
            <person name="Gomez-Garrido J."/>
            <person name="Berbel C."/>
            <person name="Martinez-Blanch J.F."/>
            <person name="Alioto T."/>
            <person name="Claros M.G."/>
            <person name="Gagnaire P.A."/>
            <person name="Manchado M."/>
        </authorList>
    </citation>
    <scope>NUCLEOTIDE SEQUENCE [LARGE SCALE GENOMIC DNA]</scope>
    <source>
        <strain evidence="2">Sse05_10M</strain>
    </source>
</reference>
<dbReference type="AlphaFoldDB" id="A0AAV6PDR8"/>
<organism evidence="2 3">
    <name type="scientific">Solea senegalensis</name>
    <name type="common">Senegalese sole</name>
    <dbReference type="NCBI Taxonomy" id="28829"/>
    <lineage>
        <taxon>Eukaryota</taxon>
        <taxon>Metazoa</taxon>
        <taxon>Chordata</taxon>
        <taxon>Craniata</taxon>
        <taxon>Vertebrata</taxon>
        <taxon>Euteleostomi</taxon>
        <taxon>Actinopterygii</taxon>
        <taxon>Neopterygii</taxon>
        <taxon>Teleostei</taxon>
        <taxon>Neoteleostei</taxon>
        <taxon>Acanthomorphata</taxon>
        <taxon>Carangaria</taxon>
        <taxon>Pleuronectiformes</taxon>
        <taxon>Pleuronectoidei</taxon>
        <taxon>Soleidae</taxon>
        <taxon>Solea</taxon>
    </lineage>
</organism>
<name>A0AAV6PDR8_SOLSE</name>
<proteinExistence type="predicted"/>
<dbReference type="EMBL" id="JAGKHQ010001166">
    <property type="protein sequence ID" value="KAG7460420.1"/>
    <property type="molecule type" value="Genomic_DNA"/>
</dbReference>
<keyword evidence="3" id="KW-1185">Reference proteome</keyword>